<dbReference type="InterPro" id="IPR032675">
    <property type="entry name" value="LRR_dom_sf"/>
</dbReference>
<keyword evidence="6" id="KW-0282">Flagellum</keyword>
<keyword evidence="3" id="KW-0963">Cytoplasm</keyword>
<evidence type="ECO:0000256" key="10">
    <source>
        <dbReference type="ARBA" id="ARBA00023273"/>
    </source>
</evidence>
<dbReference type="EMBL" id="JH431789">
    <property type="status" value="NOT_ANNOTATED_CDS"/>
    <property type="molecule type" value="Genomic_DNA"/>
</dbReference>
<dbReference type="InterPro" id="IPR001611">
    <property type="entry name" value="Leu-rich_rpt"/>
</dbReference>
<organism evidence="14 15">
    <name type="scientific">Strigamia maritima</name>
    <name type="common">European centipede</name>
    <name type="synonym">Geophilus maritimus</name>
    <dbReference type="NCBI Taxonomy" id="126957"/>
    <lineage>
        <taxon>Eukaryota</taxon>
        <taxon>Metazoa</taxon>
        <taxon>Ecdysozoa</taxon>
        <taxon>Arthropoda</taxon>
        <taxon>Myriapoda</taxon>
        <taxon>Chilopoda</taxon>
        <taxon>Pleurostigmophora</taxon>
        <taxon>Geophilomorpha</taxon>
        <taxon>Linotaeniidae</taxon>
        <taxon>Strigamia</taxon>
    </lineage>
</organism>
<evidence type="ECO:0000256" key="1">
    <source>
        <dbReference type="ARBA" id="ARBA00003843"/>
    </source>
</evidence>
<dbReference type="Pfam" id="PF14580">
    <property type="entry name" value="LRR_9"/>
    <property type="match status" value="1"/>
</dbReference>
<protein>
    <recommendedName>
        <fullName evidence="11">Dynein axonemal assembly factor 1 homolog</fullName>
    </recommendedName>
    <alternativeName>
        <fullName evidence="13">Dynein regulatory complex subunit 3</fullName>
    </alternativeName>
</protein>
<accession>T1J1S4</accession>
<evidence type="ECO:0000256" key="4">
    <source>
        <dbReference type="ARBA" id="ARBA00022614"/>
    </source>
</evidence>
<reference evidence="14" key="2">
    <citation type="submission" date="2015-02" db="UniProtKB">
        <authorList>
            <consortium name="EnsemblMetazoa"/>
        </authorList>
    </citation>
    <scope>IDENTIFICATION</scope>
</reference>
<dbReference type="AlphaFoldDB" id="T1J1S4"/>
<comment type="function">
    <text evidence="1">Cilium-specific protein required for cilia structures.</text>
</comment>
<comment type="similarity">
    <text evidence="12">Belongs to the DRC3 family.</text>
</comment>
<proteinExistence type="inferred from homology"/>
<keyword evidence="9" id="KW-0206">Cytoskeleton</keyword>
<evidence type="ECO:0000256" key="13">
    <source>
        <dbReference type="ARBA" id="ARBA00040950"/>
    </source>
</evidence>
<dbReference type="SUPFAM" id="SSF52075">
    <property type="entry name" value="Outer arm dynein light chain 1"/>
    <property type="match status" value="1"/>
</dbReference>
<dbReference type="PhylomeDB" id="T1J1S4"/>
<evidence type="ECO:0000256" key="8">
    <source>
        <dbReference type="ARBA" id="ARBA00023069"/>
    </source>
</evidence>
<dbReference type="PANTHER" id="PTHR45973">
    <property type="entry name" value="PROTEIN PHOSPHATASE 1 REGULATORY SUBUNIT SDS22-RELATED"/>
    <property type="match status" value="1"/>
</dbReference>
<evidence type="ECO:0000256" key="6">
    <source>
        <dbReference type="ARBA" id="ARBA00022846"/>
    </source>
</evidence>
<keyword evidence="5" id="KW-0677">Repeat</keyword>
<dbReference type="SMART" id="SM00365">
    <property type="entry name" value="LRR_SD22"/>
    <property type="match status" value="4"/>
</dbReference>
<keyword evidence="7" id="KW-0175">Coiled coil</keyword>
<dbReference type="OMA" id="SFMEMMT"/>
<dbReference type="STRING" id="126957.T1J1S4"/>
<reference evidence="15" key="1">
    <citation type="submission" date="2011-05" db="EMBL/GenBank/DDBJ databases">
        <authorList>
            <person name="Richards S.R."/>
            <person name="Qu J."/>
            <person name="Jiang H."/>
            <person name="Jhangiani S.N."/>
            <person name="Agravi P."/>
            <person name="Goodspeed R."/>
            <person name="Gross S."/>
            <person name="Mandapat C."/>
            <person name="Jackson L."/>
            <person name="Mathew T."/>
            <person name="Pu L."/>
            <person name="Thornton R."/>
            <person name="Saada N."/>
            <person name="Wilczek-Boney K.B."/>
            <person name="Lee S."/>
            <person name="Kovar C."/>
            <person name="Wu Y."/>
            <person name="Scherer S.E."/>
            <person name="Worley K.C."/>
            <person name="Muzny D.M."/>
            <person name="Gibbs R."/>
        </authorList>
    </citation>
    <scope>NUCLEOTIDE SEQUENCE</scope>
    <source>
        <strain evidence="15">Brora</strain>
    </source>
</reference>
<dbReference type="PANTHER" id="PTHR45973:SF12">
    <property type="entry name" value="DYNEIN REGULATORY COMPLEX SUBUNIT 3"/>
    <property type="match status" value="1"/>
</dbReference>
<evidence type="ECO:0000256" key="11">
    <source>
        <dbReference type="ARBA" id="ARBA00024433"/>
    </source>
</evidence>
<evidence type="ECO:0000313" key="14">
    <source>
        <dbReference type="EnsemblMetazoa" id="SMAR007496-PA"/>
    </source>
</evidence>
<evidence type="ECO:0000256" key="7">
    <source>
        <dbReference type="ARBA" id="ARBA00023054"/>
    </source>
</evidence>
<sequence length="508" mass="57963">MVSIYDCTEPTVISEELLSKAVEEQSPEGEAGRIVLQDGIKFAEAKTLVLSFRSILQIENLWSFSALQRLNLDNNLIEKIEGLDFLVNLKWLDLSFNNIEVIAGLNNLINLEDLSLFNNRIRKLENIENLQKLQVLCIGNNKLDELDNLIVVRRLKSVKTLNANGNPLATNPSYRSFVAALVPQIVYLDYRRIDQETKAIGAEKYSTPLETLNAKDKMKQARLAEKEIEDENDKLYQAACKTFRENLLGTCKEAFDVGLSEYYTRKEEVDAFSAAVTEATATNQKTAVDLVDRFVAAKTKIVNELNQAAEQDQVNTEWVATLTAEHQQQIQNLNNKLMENELYLSDQVEASASASASESLKEFERLLVEMTQNAMEAVRNVATQMRDQETRFHEQLADISLFYMDKVMKDEEVVPEHMKELFLDKDTVMSALGGSHDVRTNKIDRVEDKIVLGVKAWTDTRLETMRDSEIRRNRSRILEITHFVDCQRADIDEVERTILQKSQTHDAE</sequence>
<dbReference type="InterPro" id="IPR050576">
    <property type="entry name" value="Cilia_flagella_integrity"/>
</dbReference>
<keyword evidence="10" id="KW-0966">Cell projection</keyword>
<keyword evidence="8" id="KW-0969">Cilium</keyword>
<dbReference type="Gene3D" id="3.80.10.10">
    <property type="entry name" value="Ribonuclease Inhibitor"/>
    <property type="match status" value="1"/>
</dbReference>
<dbReference type="HOGENOM" id="CLU_026827_0_0_1"/>
<evidence type="ECO:0000256" key="5">
    <source>
        <dbReference type="ARBA" id="ARBA00022737"/>
    </source>
</evidence>
<evidence type="ECO:0000256" key="2">
    <source>
        <dbReference type="ARBA" id="ARBA00004611"/>
    </source>
</evidence>
<dbReference type="GO" id="GO:0005929">
    <property type="term" value="C:cilium"/>
    <property type="evidence" value="ECO:0007669"/>
    <property type="project" value="TreeGrafter"/>
</dbReference>
<name>T1J1S4_STRMM</name>
<dbReference type="EnsemblMetazoa" id="SMAR007496-RA">
    <property type="protein sequence ID" value="SMAR007496-PA"/>
    <property type="gene ID" value="SMAR007496"/>
</dbReference>
<evidence type="ECO:0000256" key="3">
    <source>
        <dbReference type="ARBA" id="ARBA00022490"/>
    </source>
</evidence>
<evidence type="ECO:0000256" key="9">
    <source>
        <dbReference type="ARBA" id="ARBA00023212"/>
    </source>
</evidence>
<keyword evidence="15" id="KW-1185">Reference proteome</keyword>
<comment type="subcellular location">
    <subcellularLocation>
        <location evidence="2">Cytoplasm</location>
        <location evidence="2">Cytoskeleton</location>
        <location evidence="2">Flagellum axoneme</location>
    </subcellularLocation>
</comment>
<dbReference type="Proteomes" id="UP000014500">
    <property type="component" value="Unassembled WGS sequence"/>
</dbReference>
<dbReference type="eggNOG" id="KOG0531">
    <property type="taxonomic scope" value="Eukaryota"/>
</dbReference>
<dbReference type="PROSITE" id="PS51450">
    <property type="entry name" value="LRR"/>
    <property type="match status" value="3"/>
</dbReference>
<evidence type="ECO:0000256" key="12">
    <source>
        <dbReference type="ARBA" id="ARBA00038378"/>
    </source>
</evidence>
<keyword evidence="4" id="KW-0433">Leucine-rich repeat</keyword>
<evidence type="ECO:0000313" key="15">
    <source>
        <dbReference type="Proteomes" id="UP000014500"/>
    </source>
</evidence>